<dbReference type="InterPro" id="IPR007621">
    <property type="entry name" value="TPM_dom"/>
</dbReference>
<dbReference type="PANTHER" id="PTHR30373:SF2">
    <property type="entry name" value="UPF0603 PROTEIN YGCG"/>
    <property type="match status" value="1"/>
</dbReference>
<dbReference type="Pfam" id="PF04536">
    <property type="entry name" value="TPM_phosphatase"/>
    <property type="match status" value="1"/>
</dbReference>
<dbReference type="AlphaFoldDB" id="A0AAU8RR18"/>
<evidence type="ECO:0000313" key="2">
    <source>
        <dbReference type="EMBL" id="AIZ43038.1"/>
    </source>
</evidence>
<dbReference type="PROSITE" id="PS51257">
    <property type="entry name" value="PROKAR_LIPOPROTEIN"/>
    <property type="match status" value="1"/>
</dbReference>
<dbReference type="KEGG" id="cbat:M666_16630"/>
<evidence type="ECO:0000259" key="1">
    <source>
        <dbReference type="Pfam" id="PF04536"/>
    </source>
</evidence>
<feature type="domain" description="TPM" evidence="1">
    <location>
        <begin position="52"/>
        <end position="176"/>
    </location>
</feature>
<sequence>MKTDTKILLFVLIVSLFSCKGTTQESGIEKPIAEFGPSELEKNGFPKSVGIVNDYGQIFSETQYLELTKVLYEYDSTTTRQIAVITIDSIAPYKNIEKYASDLGNEWGVGAADKNNGLVIVICKPCRQIAIATGLGTEQVLTDEICNEVIAETILPEFKNGEFYTGITKGVNELIRRWN</sequence>
<name>A0AAU8RR18_9FLAO</name>
<dbReference type="RefSeq" id="WP_029446780.1">
    <property type="nucleotide sequence ID" value="NZ_CP009976.1"/>
</dbReference>
<accession>A0AAU8RR18</accession>
<protein>
    <recommendedName>
        <fullName evidence="1">TPM domain-containing protein</fullName>
    </recommendedName>
</protein>
<reference evidence="2 3" key="1">
    <citation type="journal article" date="2014" name="Environ. Microbiol.">
        <title>Contrasting genomic patterns and infection strategies of two co-existing Bacteroidetes podovirus genera.</title>
        <authorList>
            <person name="Holmfeldt K."/>
            <person name="Howard-Varona C."/>
            <person name="Solonenko N."/>
            <person name="Sullivan M.B."/>
        </authorList>
    </citation>
    <scope>NUCLEOTIDE SEQUENCE [LARGE SCALE GENOMIC DNA]</scope>
    <source>
        <strain evidence="2 3">18</strain>
    </source>
</reference>
<dbReference type="Proteomes" id="UP000030786">
    <property type="component" value="Chromosome"/>
</dbReference>
<dbReference type="PANTHER" id="PTHR30373">
    <property type="entry name" value="UPF0603 PROTEIN YGCG"/>
    <property type="match status" value="1"/>
</dbReference>
<dbReference type="GeneID" id="78062336"/>
<proteinExistence type="predicted"/>
<dbReference type="Gene3D" id="3.10.310.50">
    <property type="match status" value="1"/>
</dbReference>
<organism evidence="2 3">
    <name type="scientific">Cellulophaga baltica 18</name>
    <dbReference type="NCBI Taxonomy" id="1348584"/>
    <lineage>
        <taxon>Bacteria</taxon>
        <taxon>Pseudomonadati</taxon>
        <taxon>Bacteroidota</taxon>
        <taxon>Flavobacteriia</taxon>
        <taxon>Flavobacteriales</taxon>
        <taxon>Flavobacteriaceae</taxon>
        <taxon>Cellulophaga</taxon>
    </lineage>
</organism>
<dbReference type="EMBL" id="CP009976">
    <property type="protein sequence ID" value="AIZ43038.1"/>
    <property type="molecule type" value="Genomic_DNA"/>
</dbReference>
<evidence type="ECO:0000313" key="3">
    <source>
        <dbReference type="Proteomes" id="UP000030786"/>
    </source>
</evidence>
<gene>
    <name evidence="2" type="ORF">M666_16630</name>
</gene>